<protein>
    <submittedName>
        <fullName evidence="1">Uncharacterized protein</fullName>
    </submittedName>
</protein>
<dbReference type="Proteomes" id="UP000634136">
    <property type="component" value="Unassembled WGS sequence"/>
</dbReference>
<accession>A0A834TT07</accession>
<proteinExistence type="predicted"/>
<sequence length="62" mass="7030">MDLLLGKQEEQRKRTQKAFKFLYMNEAEMADAEIHTIKGTPPHTSMGLMHQAMQTSPAALVK</sequence>
<organism evidence="1 2">
    <name type="scientific">Senna tora</name>
    <dbReference type="NCBI Taxonomy" id="362788"/>
    <lineage>
        <taxon>Eukaryota</taxon>
        <taxon>Viridiplantae</taxon>
        <taxon>Streptophyta</taxon>
        <taxon>Embryophyta</taxon>
        <taxon>Tracheophyta</taxon>
        <taxon>Spermatophyta</taxon>
        <taxon>Magnoliopsida</taxon>
        <taxon>eudicotyledons</taxon>
        <taxon>Gunneridae</taxon>
        <taxon>Pentapetalae</taxon>
        <taxon>rosids</taxon>
        <taxon>fabids</taxon>
        <taxon>Fabales</taxon>
        <taxon>Fabaceae</taxon>
        <taxon>Caesalpinioideae</taxon>
        <taxon>Cassia clade</taxon>
        <taxon>Senna</taxon>
    </lineage>
</organism>
<comment type="caution">
    <text evidence="1">The sequence shown here is derived from an EMBL/GenBank/DDBJ whole genome shotgun (WGS) entry which is preliminary data.</text>
</comment>
<dbReference type="AlphaFoldDB" id="A0A834TT07"/>
<evidence type="ECO:0000313" key="2">
    <source>
        <dbReference type="Proteomes" id="UP000634136"/>
    </source>
</evidence>
<dbReference type="EMBL" id="JAAIUW010000006">
    <property type="protein sequence ID" value="KAF7826391.1"/>
    <property type="molecule type" value="Genomic_DNA"/>
</dbReference>
<keyword evidence="2" id="KW-1185">Reference proteome</keyword>
<gene>
    <name evidence="1" type="ORF">G2W53_017555</name>
</gene>
<reference evidence="1" key="1">
    <citation type="submission" date="2020-09" db="EMBL/GenBank/DDBJ databases">
        <title>Genome-Enabled Discovery of Anthraquinone Biosynthesis in Senna tora.</title>
        <authorList>
            <person name="Kang S.-H."/>
            <person name="Pandey R.P."/>
            <person name="Lee C.-M."/>
            <person name="Sim J.-S."/>
            <person name="Jeong J.-T."/>
            <person name="Choi B.-S."/>
            <person name="Jung M."/>
            <person name="Ginzburg D."/>
            <person name="Zhao K."/>
            <person name="Won S.Y."/>
            <person name="Oh T.-J."/>
            <person name="Yu Y."/>
            <person name="Kim N.-H."/>
            <person name="Lee O.R."/>
            <person name="Lee T.-H."/>
            <person name="Bashyal P."/>
            <person name="Kim T.-S."/>
            <person name="Lee W.-H."/>
            <person name="Kawkins C."/>
            <person name="Kim C.-K."/>
            <person name="Kim J.S."/>
            <person name="Ahn B.O."/>
            <person name="Rhee S.Y."/>
            <person name="Sohng J.K."/>
        </authorList>
    </citation>
    <scope>NUCLEOTIDE SEQUENCE</scope>
    <source>
        <tissue evidence="1">Leaf</tissue>
    </source>
</reference>
<evidence type="ECO:0000313" key="1">
    <source>
        <dbReference type="EMBL" id="KAF7826391.1"/>
    </source>
</evidence>
<name>A0A834TT07_9FABA</name>